<dbReference type="EMBL" id="GBRH01249843">
    <property type="protein sequence ID" value="JAD48052.1"/>
    <property type="molecule type" value="Transcribed_RNA"/>
</dbReference>
<name>A0A0A9ALU5_ARUDO</name>
<accession>A0A0A9ALU5</accession>
<proteinExistence type="predicted"/>
<evidence type="ECO:0000313" key="1">
    <source>
        <dbReference type="EMBL" id="JAD48052.1"/>
    </source>
</evidence>
<reference evidence="1" key="1">
    <citation type="submission" date="2014-09" db="EMBL/GenBank/DDBJ databases">
        <authorList>
            <person name="Magalhaes I.L.F."/>
            <person name="Oliveira U."/>
            <person name="Santos F.R."/>
            <person name="Vidigal T.H.D.A."/>
            <person name="Brescovit A.D."/>
            <person name="Santos A.J."/>
        </authorList>
    </citation>
    <scope>NUCLEOTIDE SEQUENCE</scope>
    <source>
        <tissue evidence="1">Shoot tissue taken approximately 20 cm above the soil surface</tissue>
    </source>
</reference>
<dbReference type="AlphaFoldDB" id="A0A0A9ALU5"/>
<reference evidence="1" key="2">
    <citation type="journal article" date="2015" name="Data Brief">
        <title>Shoot transcriptome of the giant reed, Arundo donax.</title>
        <authorList>
            <person name="Barrero R.A."/>
            <person name="Guerrero F.D."/>
            <person name="Moolhuijzen P."/>
            <person name="Goolsby J.A."/>
            <person name="Tidwell J."/>
            <person name="Bellgard S.E."/>
            <person name="Bellgard M.I."/>
        </authorList>
    </citation>
    <scope>NUCLEOTIDE SEQUENCE</scope>
    <source>
        <tissue evidence="1">Shoot tissue taken approximately 20 cm above the soil surface</tissue>
    </source>
</reference>
<protein>
    <submittedName>
        <fullName evidence="1">Uncharacterized protein</fullName>
    </submittedName>
</protein>
<sequence length="17" mass="2122">MTDKEIQPLKRRHSARR</sequence>
<organism evidence="1">
    <name type="scientific">Arundo donax</name>
    <name type="common">Giant reed</name>
    <name type="synonym">Donax arundinaceus</name>
    <dbReference type="NCBI Taxonomy" id="35708"/>
    <lineage>
        <taxon>Eukaryota</taxon>
        <taxon>Viridiplantae</taxon>
        <taxon>Streptophyta</taxon>
        <taxon>Embryophyta</taxon>
        <taxon>Tracheophyta</taxon>
        <taxon>Spermatophyta</taxon>
        <taxon>Magnoliopsida</taxon>
        <taxon>Liliopsida</taxon>
        <taxon>Poales</taxon>
        <taxon>Poaceae</taxon>
        <taxon>PACMAD clade</taxon>
        <taxon>Arundinoideae</taxon>
        <taxon>Arundineae</taxon>
        <taxon>Arundo</taxon>
    </lineage>
</organism>